<evidence type="ECO:0000313" key="2">
    <source>
        <dbReference type="Proteomes" id="UP000254912"/>
    </source>
</evidence>
<dbReference type="PANTHER" id="PTHR36110:SF4">
    <property type="entry name" value="RING-CLEAVING DIOXYGENASE MHQA-RELATED"/>
    <property type="match status" value="1"/>
</dbReference>
<dbReference type="RefSeq" id="WP_070229974.1">
    <property type="nucleotide sequence ID" value="NZ_BJYO01000002.1"/>
</dbReference>
<dbReference type="KEGG" id="wso:WSWS_00696"/>
<dbReference type="InterPro" id="IPR052537">
    <property type="entry name" value="Extradiol_RC_dioxygenase"/>
</dbReference>
<dbReference type="GO" id="GO:0051213">
    <property type="term" value="F:dioxygenase activity"/>
    <property type="evidence" value="ECO:0007669"/>
    <property type="project" value="UniProtKB-KW"/>
</dbReference>
<dbReference type="SUPFAM" id="SSF54593">
    <property type="entry name" value="Glyoxalase/Bleomycin resistance protein/Dihydroxybiphenyl dioxygenase"/>
    <property type="match status" value="1"/>
</dbReference>
<protein>
    <submittedName>
        <fullName evidence="1">Glyoxalase/bleomycin resistance protein/dioxygenase superfamily protein</fullName>
    </submittedName>
</protein>
<dbReference type="Pfam" id="PF00903">
    <property type="entry name" value="Glyoxalase"/>
    <property type="match status" value="1"/>
</dbReference>
<proteinExistence type="predicted"/>
<dbReference type="Proteomes" id="UP000254912">
    <property type="component" value="Unassembled WGS sequence"/>
</dbReference>
<dbReference type="InterPro" id="IPR004360">
    <property type="entry name" value="Glyas_Fos-R_dOase_dom"/>
</dbReference>
<dbReference type="PROSITE" id="PS51819">
    <property type="entry name" value="VOC"/>
    <property type="match status" value="1"/>
</dbReference>
<dbReference type="InterPro" id="IPR029068">
    <property type="entry name" value="Glyas_Bleomycin-R_OHBP_Dase"/>
</dbReference>
<gene>
    <name evidence="1" type="ORF">DFP99_0326</name>
</gene>
<dbReference type="InterPro" id="IPR037523">
    <property type="entry name" value="VOC_core"/>
</dbReference>
<dbReference type="EMBL" id="QRAS01000001">
    <property type="protein sequence ID" value="RDL11906.1"/>
    <property type="molecule type" value="Genomic_DNA"/>
</dbReference>
<name>A0A288QAY7_9LACO</name>
<keyword evidence="1" id="KW-0223">Dioxygenase</keyword>
<keyword evidence="1" id="KW-0560">Oxidoreductase</keyword>
<accession>A0A288QAY7</accession>
<dbReference type="Gene3D" id="3.10.180.10">
    <property type="entry name" value="2,3-Dihydroxybiphenyl 1,2-Dioxygenase, domain 1"/>
    <property type="match status" value="2"/>
</dbReference>
<evidence type="ECO:0000313" key="1">
    <source>
        <dbReference type="EMBL" id="RDL11906.1"/>
    </source>
</evidence>
<reference evidence="1 2" key="1">
    <citation type="submission" date="2018-07" db="EMBL/GenBank/DDBJ databases">
        <title>Genomic Encyclopedia of Type Strains, Phase III (KMG-III): the genomes of soil and plant-associated and newly described type strains.</title>
        <authorList>
            <person name="Whitman W."/>
        </authorList>
    </citation>
    <scope>NUCLEOTIDE SEQUENCE [LARGE SCALE GENOMIC DNA]</scope>
    <source>
        <strain evidence="1 2">CECT 7031</strain>
    </source>
</reference>
<sequence length="301" mass="34186">MYQHHHISLLTENVVANKHFYTDVLGLRFIKNSVNQNNPHRRHIYYGDYVGNPGSVVTFFPVNFHGRQRVDGPSYFDGLAFNVSLESLGFWQHRLVNQFQIAVVQAPNTLIFQDSDHVPLRLQGVENPPRSRWTTNPQSDIRAQYQLLGIATTTLVVRNQAATVQFFEQMFGLSAIDHVITLNQYEHLLIKQSQTDASLKWGPGSVDHYALGVATSTQLDALWERAAQLGYQQEFRANRGYFESVYFREPSGLRIEVATNGPGFTLDESIADLGTTLSLPGEFETRRAEINDYFARHGLLD</sequence>
<organism evidence="1 2">
    <name type="scientific">Weissella soli</name>
    <dbReference type="NCBI Taxonomy" id="155866"/>
    <lineage>
        <taxon>Bacteria</taxon>
        <taxon>Bacillati</taxon>
        <taxon>Bacillota</taxon>
        <taxon>Bacilli</taxon>
        <taxon>Lactobacillales</taxon>
        <taxon>Lactobacillaceae</taxon>
        <taxon>Weissella</taxon>
    </lineage>
</organism>
<comment type="caution">
    <text evidence="1">The sequence shown here is derived from an EMBL/GenBank/DDBJ whole genome shotgun (WGS) entry which is preliminary data.</text>
</comment>
<dbReference type="PANTHER" id="PTHR36110">
    <property type="entry name" value="RING-CLEAVING DIOXYGENASE MHQE-RELATED"/>
    <property type="match status" value="1"/>
</dbReference>
<keyword evidence="2" id="KW-1185">Reference proteome</keyword>
<dbReference type="AlphaFoldDB" id="A0A288QAY7"/>
<dbReference type="GeneID" id="94545901"/>